<dbReference type="PANTHER" id="PTHR22953:SF153">
    <property type="entry name" value="PURPLE ACID PHOSPHATASE"/>
    <property type="match status" value="1"/>
</dbReference>
<name>A0A0K1Q8B7_9BACT</name>
<dbReference type="Gene3D" id="2.60.40.380">
    <property type="entry name" value="Purple acid phosphatase-like, N-terminal"/>
    <property type="match status" value="1"/>
</dbReference>
<dbReference type="SUPFAM" id="SSF56300">
    <property type="entry name" value="Metallo-dependent phosphatases"/>
    <property type="match status" value="1"/>
</dbReference>
<dbReference type="InterPro" id="IPR029052">
    <property type="entry name" value="Metallo-depent_PP-like"/>
</dbReference>
<feature type="domain" description="Calcineurin-like phosphoesterase" evidence="2">
    <location>
        <begin position="103"/>
        <end position="288"/>
    </location>
</feature>
<gene>
    <name evidence="4" type="ORF">AKJ09_08637</name>
</gene>
<keyword evidence="1" id="KW-0732">Signal</keyword>
<dbReference type="InterPro" id="IPR039331">
    <property type="entry name" value="PAPs-like"/>
</dbReference>
<evidence type="ECO:0000313" key="5">
    <source>
        <dbReference type="Proteomes" id="UP000064967"/>
    </source>
</evidence>
<dbReference type="SUPFAM" id="SSF49363">
    <property type="entry name" value="Purple acid phosphatase, N-terminal domain"/>
    <property type="match status" value="1"/>
</dbReference>
<dbReference type="EMBL" id="CP012333">
    <property type="protein sequence ID" value="AKV01974.1"/>
    <property type="molecule type" value="Genomic_DNA"/>
</dbReference>
<sequence length="383" mass="41035">MGDARQRPRLAHAFRNEPQALDQTRTGFGWTTPPPSIGFGSNEPETYMHEVHLCGLEPGTTYYYQVGGGSPEVWSATQSFTTVPASGKITVGILGDARDDVGVWQRVQLRMRDLAVNMQVTTGDLVFTGTMQSLYDKWLGAIWQDPTDATRFVTLGQQMMVMVAGNHENEAARFYGAFALPGSGPYAETYASFDVGSAHFVVLDDQSLAVDPGSDQARAEVEWLKADLAQADANRDKVPFVVVVHHRGVFTTSAHAGDSDVLDVRKLLVPIYDAHHVDLVVNGHDHAYERSKVLRAGADPAGPPVVVGAGQGTVYLVNAGAGAPAYGVGDAPYIEKSATFGKGTPYDGLYGVATLEGRKLTVESYGLTASGADTLLDTLELTK</sequence>
<dbReference type="GO" id="GO:0046872">
    <property type="term" value="F:metal ion binding"/>
    <property type="evidence" value="ECO:0007669"/>
    <property type="project" value="InterPro"/>
</dbReference>
<dbReference type="Pfam" id="PF16656">
    <property type="entry name" value="Pur_ac_phosph_N"/>
    <property type="match status" value="1"/>
</dbReference>
<evidence type="ECO:0000256" key="1">
    <source>
        <dbReference type="ARBA" id="ARBA00022729"/>
    </source>
</evidence>
<dbReference type="Gene3D" id="3.60.21.10">
    <property type="match status" value="1"/>
</dbReference>
<dbReference type="PATRIC" id="fig|1391654.3.peg.8752"/>
<dbReference type="Proteomes" id="UP000064967">
    <property type="component" value="Chromosome"/>
</dbReference>
<dbReference type="InterPro" id="IPR004843">
    <property type="entry name" value="Calcineurin-like_PHP"/>
</dbReference>
<protein>
    <submittedName>
        <fullName evidence="4">Ser/Thr protein phosphatase family protein</fullName>
    </submittedName>
</protein>
<dbReference type="GO" id="GO:0003993">
    <property type="term" value="F:acid phosphatase activity"/>
    <property type="evidence" value="ECO:0007669"/>
    <property type="project" value="InterPro"/>
</dbReference>
<organism evidence="4 5">
    <name type="scientific">Labilithrix luteola</name>
    <dbReference type="NCBI Taxonomy" id="1391654"/>
    <lineage>
        <taxon>Bacteria</taxon>
        <taxon>Pseudomonadati</taxon>
        <taxon>Myxococcota</taxon>
        <taxon>Polyangia</taxon>
        <taxon>Polyangiales</taxon>
        <taxon>Labilitrichaceae</taxon>
        <taxon>Labilithrix</taxon>
    </lineage>
</organism>
<dbReference type="RefSeq" id="WP_146652971.1">
    <property type="nucleotide sequence ID" value="NZ_CP012333.1"/>
</dbReference>
<evidence type="ECO:0000259" key="2">
    <source>
        <dbReference type="Pfam" id="PF00149"/>
    </source>
</evidence>
<dbReference type="InterPro" id="IPR008963">
    <property type="entry name" value="Purple_acid_Pase-like_N"/>
</dbReference>
<dbReference type="PANTHER" id="PTHR22953">
    <property type="entry name" value="ACID PHOSPHATASE RELATED"/>
    <property type="match status" value="1"/>
</dbReference>
<dbReference type="AlphaFoldDB" id="A0A0K1Q8B7"/>
<dbReference type="OrthoDB" id="9804511at2"/>
<accession>A0A0K1Q8B7</accession>
<dbReference type="KEGG" id="llu:AKJ09_08637"/>
<evidence type="ECO:0000313" key="4">
    <source>
        <dbReference type="EMBL" id="AKV01974.1"/>
    </source>
</evidence>
<evidence type="ECO:0000259" key="3">
    <source>
        <dbReference type="Pfam" id="PF16656"/>
    </source>
</evidence>
<reference evidence="4 5" key="1">
    <citation type="submission" date="2015-08" db="EMBL/GenBank/DDBJ databases">
        <authorList>
            <person name="Babu N.S."/>
            <person name="Beckwith C.J."/>
            <person name="Beseler K.G."/>
            <person name="Brison A."/>
            <person name="Carone J.V."/>
            <person name="Caskin T.P."/>
            <person name="Diamond M."/>
            <person name="Durham M.E."/>
            <person name="Foxe J.M."/>
            <person name="Go M."/>
            <person name="Henderson B.A."/>
            <person name="Jones I.B."/>
            <person name="McGettigan J.A."/>
            <person name="Micheletti S.J."/>
            <person name="Nasrallah M.E."/>
            <person name="Ortiz D."/>
            <person name="Piller C.R."/>
            <person name="Privatt S.R."/>
            <person name="Schneider S.L."/>
            <person name="Sharp S."/>
            <person name="Smith T.C."/>
            <person name="Stanton J.D."/>
            <person name="Ullery H.E."/>
            <person name="Wilson R.J."/>
            <person name="Serrano M.G."/>
            <person name="Buck G."/>
            <person name="Lee V."/>
            <person name="Wang Y."/>
            <person name="Carvalho R."/>
            <person name="Voegtly L."/>
            <person name="Shi R."/>
            <person name="Duckworth R."/>
            <person name="Johnson A."/>
            <person name="Loviza R."/>
            <person name="Walstead R."/>
            <person name="Shah Z."/>
            <person name="Kiflezghi M."/>
            <person name="Wade K."/>
            <person name="Ball S.L."/>
            <person name="Bradley K.W."/>
            <person name="Asai D.J."/>
            <person name="Bowman C.A."/>
            <person name="Russell D.A."/>
            <person name="Pope W.H."/>
            <person name="Jacobs-Sera D."/>
            <person name="Hendrix R.W."/>
            <person name="Hatfull G.F."/>
        </authorList>
    </citation>
    <scope>NUCLEOTIDE SEQUENCE [LARGE SCALE GENOMIC DNA]</scope>
    <source>
        <strain evidence="4 5">DSM 27648</strain>
    </source>
</reference>
<proteinExistence type="predicted"/>
<dbReference type="InterPro" id="IPR015914">
    <property type="entry name" value="PAPs_N"/>
</dbReference>
<keyword evidence="5" id="KW-1185">Reference proteome</keyword>
<dbReference type="Pfam" id="PF00149">
    <property type="entry name" value="Metallophos"/>
    <property type="match status" value="1"/>
</dbReference>
<feature type="domain" description="Purple acid phosphatase N-terminal" evidence="3">
    <location>
        <begin position="43"/>
        <end position="82"/>
    </location>
</feature>